<sequence length="132" mass="15515">MPESEVRIRVRYKETDNMGVVHHSNYVNYYEVARTEMMRGRGLSYKEMEARGVMLPVREVQLNYLAPAYYDDLLTVRIRIAERPGVKLRFEHEIYNEAGDLINTGTVVLVFVDAVTRRPLRAPQWFLELFGF</sequence>
<comment type="similarity">
    <text evidence="1">Belongs to the 4-hydroxybenzoyl-CoA thioesterase family.</text>
</comment>
<accession>A0ABR4YLC3</accession>
<dbReference type="InterPro" id="IPR029069">
    <property type="entry name" value="HotDog_dom_sf"/>
</dbReference>
<dbReference type="CDD" id="cd00586">
    <property type="entry name" value="4HBT"/>
    <property type="match status" value="1"/>
</dbReference>
<evidence type="ECO:0000256" key="2">
    <source>
        <dbReference type="ARBA" id="ARBA00022801"/>
    </source>
</evidence>
<reference evidence="3 4" key="1">
    <citation type="submission" date="2014-09" db="EMBL/GenBank/DDBJ databases">
        <title>Alistipes sp. 627, sp. nov., a novel member of the family Rikenellaceae isolated from human faeces.</title>
        <authorList>
            <person name="Shkoporov A.N."/>
            <person name="Chaplin A.V."/>
            <person name="Motuzova O.V."/>
            <person name="Kafarskaia L.I."/>
            <person name="Khokhlova E.V."/>
            <person name="Efimov B.A."/>
        </authorList>
    </citation>
    <scope>NUCLEOTIDE SEQUENCE [LARGE SCALE GENOMIC DNA]</scope>
    <source>
        <strain evidence="3 4">627</strain>
    </source>
</reference>
<dbReference type="InterPro" id="IPR008272">
    <property type="entry name" value="HB-CoA_thioesterase_AS"/>
</dbReference>
<keyword evidence="4" id="KW-1185">Reference proteome</keyword>
<name>A0ABR4YLC3_9BACT</name>
<dbReference type="Gene3D" id="3.10.129.10">
    <property type="entry name" value="Hotdog Thioesterase"/>
    <property type="match status" value="1"/>
</dbReference>
<dbReference type="InterPro" id="IPR006684">
    <property type="entry name" value="YbgC/YbaW"/>
</dbReference>
<dbReference type="RefSeq" id="WP_022063145.1">
    <property type="nucleotide sequence ID" value="NZ_JRGF01000002.1"/>
</dbReference>
<organism evidence="3 4">
    <name type="scientific">Alistipes inops</name>
    <dbReference type="NCBI Taxonomy" id="1501391"/>
    <lineage>
        <taxon>Bacteria</taxon>
        <taxon>Pseudomonadati</taxon>
        <taxon>Bacteroidota</taxon>
        <taxon>Bacteroidia</taxon>
        <taxon>Bacteroidales</taxon>
        <taxon>Rikenellaceae</taxon>
        <taxon>Alistipes</taxon>
    </lineage>
</organism>
<protein>
    <submittedName>
        <fullName evidence="3">Thioesterase</fullName>
    </submittedName>
</protein>
<gene>
    <name evidence="3" type="ORF">LG35_02395</name>
</gene>
<dbReference type="PANTHER" id="PTHR31793">
    <property type="entry name" value="4-HYDROXYBENZOYL-COA THIOESTERASE FAMILY MEMBER"/>
    <property type="match status" value="1"/>
</dbReference>
<evidence type="ECO:0000256" key="1">
    <source>
        <dbReference type="ARBA" id="ARBA00005953"/>
    </source>
</evidence>
<dbReference type="PANTHER" id="PTHR31793:SF27">
    <property type="entry name" value="NOVEL THIOESTERASE SUPERFAMILY DOMAIN AND SAPOSIN A-TYPE DOMAIN CONTAINING PROTEIN (0610012H03RIK)"/>
    <property type="match status" value="1"/>
</dbReference>
<comment type="caution">
    <text evidence="3">The sequence shown here is derived from an EMBL/GenBank/DDBJ whole genome shotgun (WGS) entry which is preliminary data.</text>
</comment>
<dbReference type="EMBL" id="JRGF01000002">
    <property type="protein sequence ID" value="KHE42866.1"/>
    <property type="molecule type" value="Genomic_DNA"/>
</dbReference>
<keyword evidence="2" id="KW-0378">Hydrolase</keyword>
<dbReference type="PROSITE" id="PS01328">
    <property type="entry name" value="4HBCOA_THIOESTERASE"/>
    <property type="match status" value="1"/>
</dbReference>
<proteinExistence type="inferred from homology"/>
<dbReference type="NCBIfam" id="TIGR00051">
    <property type="entry name" value="YbgC/FadM family acyl-CoA thioesterase"/>
    <property type="match status" value="1"/>
</dbReference>
<dbReference type="Proteomes" id="UP000030889">
    <property type="component" value="Unassembled WGS sequence"/>
</dbReference>
<dbReference type="Pfam" id="PF13279">
    <property type="entry name" value="4HBT_2"/>
    <property type="match status" value="1"/>
</dbReference>
<dbReference type="InterPro" id="IPR050563">
    <property type="entry name" value="4-hydroxybenzoyl-CoA_TE"/>
</dbReference>
<dbReference type="SUPFAM" id="SSF54637">
    <property type="entry name" value="Thioesterase/thiol ester dehydrase-isomerase"/>
    <property type="match status" value="1"/>
</dbReference>
<dbReference type="PIRSF" id="PIRSF003230">
    <property type="entry name" value="YbgC"/>
    <property type="match status" value="1"/>
</dbReference>
<evidence type="ECO:0000313" key="3">
    <source>
        <dbReference type="EMBL" id="KHE42866.1"/>
    </source>
</evidence>
<evidence type="ECO:0000313" key="4">
    <source>
        <dbReference type="Proteomes" id="UP000030889"/>
    </source>
</evidence>